<dbReference type="GO" id="GO:0005737">
    <property type="term" value="C:cytoplasm"/>
    <property type="evidence" value="ECO:0007669"/>
    <property type="project" value="TreeGrafter"/>
</dbReference>
<dbReference type="InterPro" id="IPR036069">
    <property type="entry name" value="DUF34/NIF3_sf"/>
</dbReference>
<reference evidence="5" key="1">
    <citation type="journal article" date="2013" name="Stand. Genomic Sci.">
        <title>Genome sequence of the thermophilic fresh-water bacterium Spirochaeta caldaria type strain (H1(T)), reclassification of Spirochaeta caldaria, Spirochaeta stenostrepta, and Spirochaeta zuelzerae in the genus Treponema as Treponema caldaria comb. nov., Treponema stenostrepta comb. nov., and Treponema zuelzerae comb. nov., and emendation of the genus Treponema.</title>
        <authorList>
            <person name="Abt B."/>
            <person name="Goker M."/>
            <person name="Scheuner C."/>
            <person name="Han C."/>
            <person name="Lu M."/>
            <person name="Misra M."/>
            <person name="Lapidus A."/>
            <person name="Nolan M."/>
            <person name="Lucas S."/>
            <person name="Hammon N."/>
            <person name="Deshpande S."/>
            <person name="Cheng J.F."/>
            <person name="Tapia R."/>
            <person name="Goodwin L.A."/>
            <person name="Pitluck S."/>
            <person name="Liolios K."/>
            <person name="Pagani I."/>
            <person name="Ivanova N."/>
            <person name="Mavromatis K."/>
            <person name="Mikhailova N."/>
            <person name="Huntemann M."/>
            <person name="Pati A."/>
            <person name="Chen A."/>
            <person name="Palaniappan K."/>
            <person name="Land M."/>
            <person name="Hauser L."/>
            <person name="Jeffries C.D."/>
            <person name="Rohde M."/>
            <person name="Spring S."/>
            <person name="Gronow S."/>
            <person name="Detter J.C."/>
            <person name="Bristow J."/>
            <person name="Eisen J.A."/>
            <person name="Markowitz V."/>
            <person name="Hugenholtz P."/>
            <person name="Kyrpides N.C."/>
            <person name="Woyke T."/>
            <person name="Klenk H.P."/>
        </authorList>
    </citation>
    <scope>NUCLEOTIDE SEQUENCE</scope>
    <source>
        <strain evidence="5">ATCC 51460 / DSM 7334 / H1</strain>
    </source>
</reference>
<proteinExistence type="inferred from homology"/>
<sequence>MKLSDLAKRLDDEFCIIKNDENLTDFAVVDDNKHFINNDFIKHKTALMTENSKDIEIVLTSVFITDEVVKKACKYKNALLVTHHNFDYFEDERGLQPIKSEYLKEFQRYSISIYVAHAPLDTHKIYGTSKCLAEWCGIAIEKYFYDYYGAPTALIGHINKTSFEVFSDFIQKKLERPVLTLEKNKDYIEKIAVVAGGGDLPDLLQQVYDYGCDTLLTGTVEHRWAVPFIQEGNRQFHELNKKLNINLIGGTHYGTERPAMIKFLDYMINLGIDCKYIEDNTLLGIK</sequence>
<evidence type="ECO:0000256" key="1">
    <source>
        <dbReference type="ARBA" id="ARBA00006964"/>
    </source>
</evidence>
<dbReference type="AlphaFoldDB" id="F8F328"/>
<dbReference type="Pfam" id="PF01784">
    <property type="entry name" value="DUF34_NIF3"/>
    <property type="match status" value="1"/>
</dbReference>
<dbReference type="Proteomes" id="UP000000503">
    <property type="component" value="Chromosome"/>
</dbReference>
<organism evidence="4 5">
    <name type="scientific">Gracilinema caldarium (strain ATCC 51460 / DSM 7334 / H1)</name>
    <name type="common">Treponema caldarium</name>
    <dbReference type="NCBI Taxonomy" id="744872"/>
    <lineage>
        <taxon>Bacteria</taxon>
        <taxon>Pseudomonadati</taxon>
        <taxon>Spirochaetota</taxon>
        <taxon>Spirochaetia</taxon>
        <taxon>Spirochaetales</taxon>
        <taxon>Breznakiellaceae</taxon>
        <taxon>Gracilinema</taxon>
    </lineage>
</organism>
<feature type="binding site" evidence="3">
    <location>
        <position position="256"/>
    </location>
    <ligand>
        <name>a divalent metal cation</name>
        <dbReference type="ChEBI" id="CHEBI:60240"/>
        <label>1</label>
    </ligand>
</feature>
<accession>F8F328</accession>
<feature type="binding site" evidence="3">
    <location>
        <position position="84"/>
    </location>
    <ligand>
        <name>a divalent metal cation</name>
        <dbReference type="ChEBI" id="CHEBI:60240"/>
        <label>1</label>
    </ligand>
</feature>
<comment type="similarity">
    <text evidence="1">Belongs to the GTP cyclohydrolase I type 2/NIF3 family.</text>
</comment>
<evidence type="ECO:0000313" key="5">
    <source>
        <dbReference type="Proteomes" id="UP000000503"/>
    </source>
</evidence>
<dbReference type="STRING" id="744872.Spica_1794"/>
<evidence type="ECO:0000256" key="3">
    <source>
        <dbReference type="PIRSR" id="PIRSR602678-1"/>
    </source>
</evidence>
<dbReference type="GO" id="GO:0046872">
    <property type="term" value="F:metal ion binding"/>
    <property type="evidence" value="ECO:0007669"/>
    <property type="project" value="UniProtKB-KW"/>
</dbReference>
<keyword evidence="5" id="KW-1185">Reference proteome</keyword>
<feature type="binding site" evidence="3">
    <location>
        <position position="252"/>
    </location>
    <ligand>
        <name>a divalent metal cation</name>
        <dbReference type="ChEBI" id="CHEBI:60240"/>
        <label>1</label>
    </ligand>
</feature>
<gene>
    <name evidence="4" type="ordered locus">Spica_1794</name>
</gene>
<feature type="binding site" evidence="3">
    <location>
        <position position="83"/>
    </location>
    <ligand>
        <name>a divalent metal cation</name>
        <dbReference type="ChEBI" id="CHEBI:60240"/>
        <label>1</label>
    </ligand>
</feature>
<dbReference type="InterPro" id="IPR002678">
    <property type="entry name" value="DUF34/NIF3"/>
</dbReference>
<dbReference type="OrthoDB" id="367636at2"/>
<name>F8F328_GRAC1</name>
<dbReference type="SUPFAM" id="SSF102705">
    <property type="entry name" value="NIF3 (NGG1p interacting factor 3)-like"/>
    <property type="match status" value="1"/>
</dbReference>
<dbReference type="EMBL" id="CP002868">
    <property type="protein sequence ID" value="AEJ19936.1"/>
    <property type="molecule type" value="Genomic_DNA"/>
</dbReference>
<feature type="binding site" evidence="3">
    <location>
        <position position="121"/>
    </location>
    <ligand>
        <name>a divalent metal cation</name>
        <dbReference type="ChEBI" id="CHEBI:60240"/>
        <label>1</label>
    </ligand>
</feature>
<keyword evidence="2 3" id="KW-0479">Metal-binding</keyword>
<dbReference type="eggNOG" id="COG0327">
    <property type="taxonomic scope" value="Bacteria"/>
</dbReference>
<dbReference type="Gene3D" id="3.40.1390.30">
    <property type="entry name" value="NIF3 (NGG1p interacting factor 3)-like"/>
    <property type="match status" value="2"/>
</dbReference>
<dbReference type="PANTHER" id="PTHR13799:SF14">
    <property type="entry name" value="GTP CYCLOHYDROLASE 1 TYPE 2 HOMOLOG"/>
    <property type="match status" value="1"/>
</dbReference>
<dbReference type="RefSeq" id="WP_013969227.1">
    <property type="nucleotide sequence ID" value="NC_015732.1"/>
</dbReference>
<dbReference type="KEGG" id="scd:Spica_1794"/>
<dbReference type="HOGENOM" id="CLU_037423_3_0_12"/>
<evidence type="ECO:0000313" key="4">
    <source>
        <dbReference type="EMBL" id="AEJ19936.1"/>
    </source>
</evidence>
<protein>
    <submittedName>
        <fullName evidence="4">NGG1p interacting factor 3 protein, NIF3</fullName>
    </submittedName>
</protein>
<dbReference type="PANTHER" id="PTHR13799">
    <property type="entry name" value="NGG1 INTERACTING FACTOR 3"/>
    <property type="match status" value="1"/>
</dbReference>
<evidence type="ECO:0000256" key="2">
    <source>
        <dbReference type="ARBA" id="ARBA00022723"/>
    </source>
</evidence>